<gene>
    <name evidence="1" type="ORF">GCM10022212_36930</name>
</gene>
<evidence type="ECO:0000313" key="1">
    <source>
        <dbReference type="EMBL" id="GAA4034216.1"/>
    </source>
</evidence>
<proteinExistence type="predicted"/>
<dbReference type="InterPro" id="IPR010985">
    <property type="entry name" value="Ribbon_hlx_hlx"/>
</dbReference>
<dbReference type="PANTHER" id="PTHR36215">
    <property type="entry name" value="BLL4998 PROTEIN"/>
    <property type="match status" value="1"/>
</dbReference>
<name>A0ABP7U1K1_9BURK</name>
<reference evidence="2" key="1">
    <citation type="journal article" date="2019" name="Int. J. Syst. Evol. Microbiol.">
        <title>The Global Catalogue of Microorganisms (GCM) 10K type strain sequencing project: providing services to taxonomists for standard genome sequencing and annotation.</title>
        <authorList>
            <consortium name="The Broad Institute Genomics Platform"/>
            <consortium name="The Broad Institute Genome Sequencing Center for Infectious Disease"/>
            <person name="Wu L."/>
            <person name="Ma J."/>
        </authorList>
    </citation>
    <scope>NUCLEOTIDE SEQUENCE [LARGE SCALE GENOMIC DNA]</scope>
    <source>
        <strain evidence="2">JCM 16673</strain>
    </source>
</reference>
<organism evidence="1 2">
    <name type="scientific">Actimicrobium antarcticum</name>
    <dbReference type="NCBI Taxonomy" id="1051899"/>
    <lineage>
        <taxon>Bacteria</taxon>
        <taxon>Pseudomonadati</taxon>
        <taxon>Pseudomonadota</taxon>
        <taxon>Betaproteobacteria</taxon>
        <taxon>Burkholderiales</taxon>
        <taxon>Oxalobacteraceae</taxon>
        <taxon>Actimicrobium</taxon>
    </lineage>
</organism>
<dbReference type="CDD" id="cd22231">
    <property type="entry name" value="RHH_NikR_HicB-like"/>
    <property type="match status" value="1"/>
</dbReference>
<dbReference type="PANTHER" id="PTHR36215:SF1">
    <property type="entry name" value="BLL4998 PROTEIN"/>
    <property type="match status" value="1"/>
</dbReference>
<dbReference type="SUPFAM" id="SSF47598">
    <property type="entry name" value="Ribbon-helix-helix"/>
    <property type="match status" value="1"/>
</dbReference>
<accession>A0ABP7U1K1</accession>
<dbReference type="InterPro" id="IPR041088">
    <property type="entry name" value="RHH_8"/>
</dbReference>
<evidence type="ECO:0000313" key="2">
    <source>
        <dbReference type="Proteomes" id="UP001501353"/>
    </source>
</evidence>
<dbReference type="Proteomes" id="UP001501353">
    <property type="component" value="Unassembled WGS sequence"/>
</dbReference>
<dbReference type="Pfam" id="PF17723">
    <property type="entry name" value="RHH_8"/>
    <property type="match status" value="1"/>
</dbReference>
<protein>
    <submittedName>
        <fullName evidence="1">Transcriptional regulator</fullName>
    </submittedName>
</protein>
<comment type="caution">
    <text evidence="1">The sequence shown here is derived from an EMBL/GenBank/DDBJ whole genome shotgun (WGS) entry which is preliminary data.</text>
</comment>
<dbReference type="EMBL" id="BAAAZE010000016">
    <property type="protein sequence ID" value="GAA4034216.1"/>
    <property type="molecule type" value="Genomic_DNA"/>
</dbReference>
<sequence length="159" mass="17097">MAEKSSTSQTSYADDALRTIDMVTPEQPAPRIAESEKITINLGLIDLGQIDLLVQEGFYSNRTDMIRTAIRNQLGTHADVVRQTVARKSMVLGLHHFSRSDLEAARASGQKLDIQILGMASIATDVSGELALAAIESITVLGALHASAEVKRALAGRIK</sequence>
<keyword evidence="2" id="KW-1185">Reference proteome</keyword>